<dbReference type="InterPro" id="IPR003777">
    <property type="entry name" value="XdhC_CoxI"/>
</dbReference>
<dbReference type="InterPro" id="IPR027051">
    <property type="entry name" value="XdhC_Rossmann_dom"/>
</dbReference>
<organism evidence="3 4">
    <name type="scientific">Vreelandella nigrificans</name>
    <dbReference type="NCBI Taxonomy" id="2042704"/>
    <lineage>
        <taxon>Bacteria</taxon>
        <taxon>Pseudomonadati</taxon>
        <taxon>Pseudomonadota</taxon>
        <taxon>Gammaproteobacteria</taxon>
        <taxon>Oceanospirillales</taxon>
        <taxon>Halomonadaceae</taxon>
        <taxon>Vreelandella</taxon>
    </lineage>
</organism>
<comment type="caution">
    <text evidence="3">The sequence shown here is derived from an EMBL/GenBank/DDBJ whole genome shotgun (WGS) entry which is preliminary data.</text>
</comment>
<dbReference type="OrthoDB" id="9815497at2"/>
<dbReference type="Pfam" id="PF13478">
    <property type="entry name" value="XdhC_C"/>
    <property type="match status" value="1"/>
</dbReference>
<dbReference type="Proteomes" id="UP000218677">
    <property type="component" value="Unassembled WGS sequence"/>
</dbReference>
<dbReference type="AlphaFoldDB" id="A0A2A4HRR1"/>
<dbReference type="PANTHER" id="PTHR30388:SF4">
    <property type="entry name" value="MOLYBDENUM COFACTOR INSERTION CHAPERONE PAOD"/>
    <property type="match status" value="1"/>
</dbReference>
<sequence>MKHLDLQVMEQALAWSQSGDTIWLCTVLATFGSSPREPGSWLVIRKDGQHVGSLSGGCVEEDFIERLKQGEFERPITMLRYGESGSLPGAHVVLPCGGILDVLIEQLLPNDHTHKHLKELQAALQGQCNRLRHVDLTTGETHLTDDDGAGPRVVIQHERSSVQLRVGPALRLVIAGISSVSMVCAEFAHALGYEVVVCDPRADEVRNVEMANVKVRLELPSRYIAAENCHSATAIVALTHDPRIDDLAMMEAVRTRAFYIGVMGSVRASTLRAERLRRSGGLNDKQIARIHMPIGLDLGSKTPAEIALAVMADIVRVQRGRQRHAL</sequence>
<reference evidence="4" key="1">
    <citation type="submission" date="2017-09" db="EMBL/GenBank/DDBJ databases">
        <authorList>
            <person name="Cho G.-S."/>
            <person name="Oguntoyinbo F.A."/>
            <person name="Cnockaert M."/>
            <person name="Kabisch J."/>
            <person name="Neve H."/>
            <person name="Bockelmann W."/>
            <person name="Wenning M."/>
            <person name="Franz C.M."/>
            <person name="Vandamme P."/>
        </authorList>
    </citation>
    <scope>NUCLEOTIDE SEQUENCE [LARGE SCALE GENOMIC DNA]</scope>
    <source>
        <strain evidence="4">MBT G8648</strain>
    </source>
</reference>
<name>A0A2A4HRR1_9GAMM</name>
<gene>
    <name evidence="3" type="ORF">CPA45_02520</name>
</gene>
<dbReference type="PANTHER" id="PTHR30388">
    <property type="entry name" value="ALDEHYDE OXIDOREDUCTASE MOLYBDENUM COFACTOR ASSEMBLY PROTEIN"/>
    <property type="match status" value="1"/>
</dbReference>
<accession>A0A2A4HRR1</accession>
<dbReference type="EMBL" id="NWUX01000001">
    <property type="protein sequence ID" value="PCF97622.1"/>
    <property type="molecule type" value="Genomic_DNA"/>
</dbReference>
<feature type="domain" description="XdhC- CoxI" evidence="1">
    <location>
        <begin position="15"/>
        <end position="69"/>
    </location>
</feature>
<protein>
    <submittedName>
        <fullName evidence="3">XshC-Cox1 family protein</fullName>
    </submittedName>
</protein>
<dbReference type="RefSeq" id="WP_096650013.1">
    <property type="nucleotide sequence ID" value="NZ_NWUX01000001.1"/>
</dbReference>
<evidence type="ECO:0000313" key="3">
    <source>
        <dbReference type="EMBL" id="PCF97622.1"/>
    </source>
</evidence>
<keyword evidence="4" id="KW-1185">Reference proteome</keyword>
<dbReference type="Pfam" id="PF02625">
    <property type="entry name" value="XdhC_CoxI"/>
    <property type="match status" value="1"/>
</dbReference>
<dbReference type="InterPro" id="IPR052698">
    <property type="entry name" value="MoCofactor_Util/Proc"/>
</dbReference>
<dbReference type="Gene3D" id="3.40.50.720">
    <property type="entry name" value="NAD(P)-binding Rossmann-like Domain"/>
    <property type="match status" value="1"/>
</dbReference>
<proteinExistence type="predicted"/>
<evidence type="ECO:0000313" key="4">
    <source>
        <dbReference type="Proteomes" id="UP000218677"/>
    </source>
</evidence>
<feature type="domain" description="XdhC Rossmann" evidence="2">
    <location>
        <begin position="172"/>
        <end position="314"/>
    </location>
</feature>
<evidence type="ECO:0000259" key="2">
    <source>
        <dbReference type="Pfam" id="PF13478"/>
    </source>
</evidence>
<evidence type="ECO:0000259" key="1">
    <source>
        <dbReference type="Pfam" id="PF02625"/>
    </source>
</evidence>